<evidence type="ECO:0000313" key="8">
    <source>
        <dbReference type="Proteomes" id="UP000648187"/>
    </source>
</evidence>
<feature type="transmembrane region" description="Helical" evidence="5">
    <location>
        <begin position="354"/>
        <end position="375"/>
    </location>
</feature>
<dbReference type="GO" id="GO:0016020">
    <property type="term" value="C:membrane"/>
    <property type="evidence" value="ECO:0007669"/>
    <property type="project" value="UniProtKB-SubCell"/>
</dbReference>
<comment type="caution">
    <text evidence="7">The sequence shown here is derived from an EMBL/GenBank/DDBJ whole genome shotgun (WGS) entry which is preliminary data.</text>
</comment>
<dbReference type="PROSITE" id="PS50850">
    <property type="entry name" value="MFS"/>
    <property type="match status" value="1"/>
</dbReference>
<feature type="transmembrane region" description="Helical" evidence="5">
    <location>
        <begin position="258"/>
        <end position="276"/>
    </location>
</feature>
<dbReference type="AlphaFoldDB" id="A0A835GK80"/>
<organism evidence="7 8">
    <name type="scientific">Spodoptera exigua</name>
    <name type="common">Beet armyworm</name>
    <name type="synonym">Noctua fulgens</name>
    <dbReference type="NCBI Taxonomy" id="7107"/>
    <lineage>
        <taxon>Eukaryota</taxon>
        <taxon>Metazoa</taxon>
        <taxon>Ecdysozoa</taxon>
        <taxon>Arthropoda</taxon>
        <taxon>Hexapoda</taxon>
        <taxon>Insecta</taxon>
        <taxon>Pterygota</taxon>
        <taxon>Neoptera</taxon>
        <taxon>Endopterygota</taxon>
        <taxon>Lepidoptera</taxon>
        <taxon>Glossata</taxon>
        <taxon>Ditrysia</taxon>
        <taxon>Noctuoidea</taxon>
        <taxon>Noctuidae</taxon>
        <taxon>Amphipyrinae</taxon>
        <taxon>Spodoptera</taxon>
    </lineage>
</organism>
<evidence type="ECO:0000256" key="3">
    <source>
        <dbReference type="ARBA" id="ARBA00022989"/>
    </source>
</evidence>
<feature type="transmembrane region" description="Helical" evidence="5">
    <location>
        <begin position="502"/>
        <end position="520"/>
    </location>
</feature>
<keyword evidence="4 5" id="KW-0472">Membrane</keyword>
<dbReference type="Gene3D" id="1.20.1250.20">
    <property type="entry name" value="MFS general substrate transporter like domains"/>
    <property type="match status" value="1"/>
</dbReference>
<feature type="transmembrane region" description="Helical" evidence="5">
    <location>
        <begin position="387"/>
        <end position="408"/>
    </location>
</feature>
<dbReference type="InterPro" id="IPR005828">
    <property type="entry name" value="MFS_sugar_transport-like"/>
</dbReference>
<dbReference type="GO" id="GO:0022857">
    <property type="term" value="F:transmembrane transporter activity"/>
    <property type="evidence" value="ECO:0007669"/>
    <property type="project" value="InterPro"/>
</dbReference>
<name>A0A835GK80_SPOEX</name>
<feature type="transmembrane region" description="Helical" evidence="5">
    <location>
        <begin position="440"/>
        <end position="462"/>
    </location>
</feature>
<feature type="transmembrane region" description="Helical" evidence="5">
    <location>
        <begin position="621"/>
        <end position="640"/>
    </location>
</feature>
<evidence type="ECO:0000256" key="5">
    <source>
        <dbReference type="SAM" id="Phobius"/>
    </source>
</evidence>
<comment type="subcellular location">
    <subcellularLocation>
        <location evidence="1">Membrane</location>
        <topology evidence="1">Multi-pass membrane protein</topology>
    </subcellularLocation>
</comment>
<sequence length="648" mass="72439">MPRKVTQSTQTKRSLSKELDLEALLLELGEFGLYQRWVFVYLGLAIIFTSIYNCQYVFTAAGDNYRCKVPACEQSPPVYDSLPWGKFALPSTGYDCYQKIPIGKSCAPESFSNKTRRCYSWVYEEGLSLVAEFDLACQEWKRTLVGTIHNFGVFLAIPLTAAVSDTYGRRFALIGTCVAPAFFGLMRAFCNNYILYLFLEFVEALVGNGTYSTAFILALEIVGLKMRVLGGNIIQSTYALGQILTAVIAWIAPYWRTFTIAIFSPSFLFIFYIFFAEESFRWLIIKGKDDEAARILLKIAKCNKVQLLPETKAILTGAPKKIIRSTTIVTRSLSQRPQRKEKNLITQVLQSRTMVFRISVVSFWWVSVTMIYYGLSINSVSLMGNKYVNYMMTAFVEIPGAFLCFLTLDRFGRKSSIMTSFFVCGISLLVLPVVNNQTLMVTLTLVGKMMSSLIFCGIYIYTVELFPTNARHRLLGFCSMTGRIGSMCAPQTPLLMAYMKSLPYLLFGSLAGASGLLMLLTPETLHMKLPDTIAQAEQMTLAGRTNKPTNLIRHGCLLTASSGRRAISAASPVDTWRPTGADRRVSPSCDPSPTATMAGTVDLDAILLELGQFGRYQIRNYCFILLVILMSAVYNSQYIFAAGEVSYR</sequence>
<evidence type="ECO:0000256" key="1">
    <source>
        <dbReference type="ARBA" id="ARBA00004141"/>
    </source>
</evidence>
<keyword evidence="3 5" id="KW-1133">Transmembrane helix</keyword>
<feature type="transmembrane region" description="Helical" evidence="5">
    <location>
        <begin position="171"/>
        <end position="189"/>
    </location>
</feature>
<evidence type="ECO:0000256" key="4">
    <source>
        <dbReference type="ARBA" id="ARBA00023136"/>
    </source>
</evidence>
<keyword evidence="8" id="KW-1185">Reference proteome</keyword>
<feature type="domain" description="Major facilitator superfamily (MFS) profile" evidence="6">
    <location>
        <begin position="81"/>
        <end position="526"/>
    </location>
</feature>
<accession>A0A835GK80</accession>
<dbReference type="SUPFAM" id="SSF103473">
    <property type="entry name" value="MFS general substrate transporter"/>
    <property type="match status" value="1"/>
</dbReference>
<dbReference type="PANTHER" id="PTHR24064">
    <property type="entry name" value="SOLUTE CARRIER FAMILY 22 MEMBER"/>
    <property type="match status" value="1"/>
</dbReference>
<feature type="transmembrane region" description="Helical" evidence="5">
    <location>
        <begin position="195"/>
        <end position="219"/>
    </location>
</feature>
<feature type="transmembrane region" description="Helical" evidence="5">
    <location>
        <begin position="474"/>
        <end position="496"/>
    </location>
</feature>
<dbReference type="InterPro" id="IPR036259">
    <property type="entry name" value="MFS_trans_sf"/>
</dbReference>
<feature type="transmembrane region" description="Helical" evidence="5">
    <location>
        <begin position="38"/>
        <end position="58"/>
    </location>
</feature>
<proteinExistence type="predicted"/>
<dbReference type="CDD" id="cd17317">
    <property type="entry name" value="MFS_SLC22"/>
    <property type="match status" value="1"/>
</dbReference>
<keyword evidence="2 5" id="KW-0812">Transmembrane</keyword>
<evidence type="ECO:0000313" key="7">
    <source>
        <dbReference type="EMBL" id="KAF9417539.1"/>
    </source>
</evidence>
<feature type="transmembrane region" description="Helical" evidence="5">
    <location>
        <begin position="415"/>
        <end position="434"/>
    </location>
</feature>
<dbReference type="Proteomes" id="UP000648187">
    <property type="component" value="Unassembled WGS sequence"/>
</dbReference>
<protein>
    <recommendedName>
        <fullName evidence="6">Major facilitator superfamily (MFS) profile domain-containing protein</fullName>
    </recommendedName>
</protein>
<dbReference type="Pfam" id="PF00083">
    <property type="entry name" value="Sugar_tr"/>
    <property type="match status" value="1"/>
</dbReference>
<dbReference type="InterPro" id="IPR020846">
    <property type="entry name" value="MFS_dom"/>
</dbReference>
<evidence type="ECO:0000256" key="2">
    <source>
        <dbReference type="ARBA" id="ARBA00022692"/>
    </source>
</evidence>
<reference evidence="7" key="1">
    <citation type="submission" date="2020-08" db="EMBL/GenBank/DDBJ databases">
        <title>Spodoptera exigua strain:BAW_Kor-Di-RS1 Genome sequencing and assembly.</title>
        <authorList>
            <person name="Kim J."/>
            <person name="Nam H.Y."/>
            <person name="Kwon M."/>
            <person name="Choi J.H."/>
            <person name="Cho S.R."/>
            <person name="Kim G.-H."/>
        </authorList>
    </citation>
    <scope>NUCLEOTIDE SEQUENCE</scope>
    <source>
        <strain evidence="7">BAW_Kor-Di-RS1</strain>
        <tissue evidence="7">Whole-body</tissue>
    </source>
</reference>
<evidence type="ECO:0000259" key="6">
    <source>
        <dbReference type="PROSITE" id="PS50850"/>
    </source>
</evidence>
<feature type="transmembrane region" description="Helical" evidence="5">
    <location>
        <begin position="231"/>
        <end position="252"/>
    </location>
</feature>
<dbReference type="EMBL" id="JACKWZ010000069">
    <property type="protein sequence ID" value="KAF9417539.1"/>
    <property type="molecule type" value="Genomic_DNA"/>
</dbReference>
<gene>
    <name evidence="7" type="ORF">HW555_005369</name>
</gene>